<keyword evidence="10" id="KW-0067">ATP-binding</keyword>
<dbReference type="GO" id="GO:0005829">
    <property type="term" value="C:cytosol"/>
    <property type="evidence" value="ECO:0007669"/>
    <property type="project" value="TreeGrafter"/>
</dbReference>
<evidence type="ECO:0000256" key="10">
    <source>
        <dbReference type="ARBA" id="ARBA00022840"/>
    </source>
</evidence>
<name>A0AAD3XMI0_NEPGR</name>
<dbReference type="InterPro" id="IPR015824">
    <property type="entry name" value="Phosphoglycerate_kinase_N"/>
</dbReference>
<comment type="caution">
    <text evidence="14">The sequence shown here is derived from an EMBL/GenBank/DDBJ whole genome shotgun (WGS) entry which is preliminary data.</text>
</comment>
<keyword evidence="4" id="KW-0489">Methyltransferase</keyword>
<dbReference type="EMBL" id="BSYO01000009">
    <property type="protein sequence ID" value="GMH09824.1"/>
    <property type="molecule type" value="Genomic_DNA"/>
</dbReference>
<comment type="catalytic activity">
    <reaction evidence="1">
        <text>guanosine(46) in tRNA + S-adenosyl-L-methionine = N(7)-methylguanosine(46) in tRNA + S-adenosyl-L-homocysteine</text>
        <dbReference type="Rhea" id="RHEA:42708"/>
        <dbReference type="Rhea" id="RHEA-COMP:10188"/>
        <dbReference type="Rhea" id="RHEA-COMP:10189"/>
        <dbReference type="ChEBI" id="CHEBI:57856"/>
        <dbReference type="ChEBI" id="CHEBI:59789"/>
        <dbReference type="ChEBI" id="CHEBI:74269"/>
        <dbReference type="ChEBI" id="CHEBI:74480"/>
        <dbReference type="EC" id="2.1.1.33"/>
    </reaction>
</comment>
<dbReference type="Gene3D" id="3.40.50.150">
    <property type="entry name" value="Vaccinia Virus protein VP39"/>
    <property type="match status" value="1"/>
</dbReference>
<comment type="subunit">
    <text evidence="13">Monomer.</text>
</comment>
<sequence>MIQYLHLFQGSLFAYTSSQYDFKSTSLVLSRSCYSCSYYRKCAKFHCYGSFRSSWQGAAELTNNAAEGSFKDKNCDRGNSFPHIQTLQRFPKEELYEKVVMVRFDSSILLQELLDKHIPSISSALFTIQYLYEAGAKVILISDWIAKGNSKLLLVDDVAEFLSSLLQLKVIPAKFISVQMQFKMEDLQEHDIILLENLSYFKMELANDLDFAERLSSGVDIFVNDSFSLAHKILASTVGITRFCHACVSGFHFEERMLQLKKVAECHKNPCVAIIGGGNLAKKAAALHFLASTYDYIVFVGMMGFQIMHALGMPLPLNLVEHGALEEAVEIIRYAKSRSTTILLPRDFLCANNQYPELMELFPAHGILHGWAPIDLGPNSLDEIASLLPKCEKIIWIGPSKFRLSDQDTAGTSKLASMLDNLSKSYCDILVVGNVACEEVIRISKSASAYQMIETASVVWEHLKGRNLPGLMALDRAYPYVIDWHTVYSDPARPLAVDLGSGNGLFLIGLASIRKDLNCLGLEINKKLVSGCLDSTRQSGRKNLYFIATNATSTLSSIISSYPGPLVLVSIQCPNPDFNQPEHRWRMVKGSLVEAIADLLTPGGKVFLQSDVEAVAVRLREQFLNGSRGKLAVCEDEKTLNHGGWLKANPFEIQSDWEQHAVARGAPMYRLMLSKVVDC</sequence>
<evidence type="ECO:0000256" key="7">
    <source>
        <dbReference type="ARBA" id="ARBA00022694"/>
    </source>
</evidence>
<dbReference type="GO" id="GO:0008176">
    <property type="term" value="F:tRNA (guanine(46)-N7)-methyltransferase activity"/>
    <property type="evidence" value="ECO:0007669"/>
    <property type="project" value="UniProtKB-EC"/>
</dbReference>
<comment type="similarity">
    <text evidence="3 12">Belongs to the phosphoglycerate kinase family.</text>
</comment>
<evidence type="ECO:0000256" key="12">
    <source>
        <dbReference type="RuleBase" id="RU000532"/>
    </source>
</evidence>
<evidence type="ECO:0000256" key="4">
    <source>
        <dbReference type="ARBA" id="ARBA00022603"/>
    </source>
</evidence>
<evidence type="ECO:0000313" key="14">
    <source>
        <dbReference type="EMBL" id="GMH09824.1"/>
    </source>
</evidence>
<dbReference type="InterPro" id="IPR036043">
    <property type="entry name" value="Phosphoglycerate_kinase_sf"/>
</dbReference>
<dbReference type="Pfam" id="PF00162">
    <property type="entry name" value="PGK"/>
    <property type="match status" value="1"/>
</dbReference>
<dbReference type="FunFam" id="3.40.50.150:FF:000194">
    <property type="entry name" value="Phosphoglycerate kinase"/>
    <property type="match status" value="1"/>
</dbReference>
<keyword evidence="15" id="KW-1185">Reference proteome</keyword>
<dbReference type="Proteomes" id="UP001279734">
    <property type="component" value="Unassembled WGS sequence"/>
</dbReference>
<comment type="catalytic activity">
    <reaction evidence="12">
        <text>(2R)-3-phosphoglycerate + ATP = (2R)-3-phospho-glyceroyl phosphate + ADP</text>
        <dbReference type="Rhea" id="RHEA:14801"/>
        <dbReference type="ChEBI" id="CHEBI:30616"/>
        <dbReference type="ChEBI" id="CHEBI:57604"/>
        <dbReference type="ChEBI" id="CHEBI:58272"/>
        <dbReference type="ChEBI" id="CHEBI:456216"/>
        <dbReference type="EC" id="2.7.2.3"/>
    </reaction>
</comment>
<keyword evidence="9 12" id="KW-0418">Kinase</keyword>
<dbReference type="SUPFAM" id="SSF53335">
    <property type="entry name" value="S-adenosyl-L-methionine-dependent methyltransferases"/>
    <property type="match status" value="1"/>
</dbReference>
<evidence type="ECO:0000256" key="9">
    <source>
        <dbReference type="ARBA" id="ARBA00022777"/>
    </source>
</evidence>
<evidence type="ECO:0000256" key="3">
    <source>
        <dbReference type="ARBA" id="ARBA00008982"/>
    </source>
</evidence>
<dbReference type="GO" id="GO:0006096">
    <property type="term" value="P:glycolytic process"/>
    <property type="evidence" value="ECO:0007669"/>
    <property type="project" value="InterPro"/>
</dbReference>
<dbReference type="Pfam" id="PF02390">
    <property type="entry name" value="Methyltransf_4"/>
    <property type="match status" value="1"/>
</dbReference>
<keyword evidence="7" id="KW-0819">tRNA processing</keyword>
<dbReference type="EC" id="2.7.2.3" evidence="12"/>
<gene>
    <name evidence="14" type="ORF">Nepgr_011665</name>
</gene>
<dbReference type="InterPro" id="IPR003358">
    <property type="entry name" value="tRNA_(Gua-N-7)_MeTrfase_Trmb"/>
</dbReference>
<keyword evidence="8" id="KW-0547">Nucleotide-binding</keyword>
<evidence type="ECO:0000256" key="1">
    <source>
        <dbReference type="ARBA" id="ARBA00000142"/>
    </source>
</evidence>
<dbReference type="GO" id="GO:0043531">
    <property type="term" value="F:ADP binding"/>
    <property type="evidence" value="ECO:0007669"/>
    <property type="project" value="TreeGrafter"/>
</dbReference>
<dbReference type="InterPro" id="IPR001576">
    <property type="entry name" value="Phosphoglycerate_kinase"/>
</dbReference>
<reference evidence="14" key="1">
    <citation type="submission" date="2023-05" db="EMBL/GenBank/DDBJ databases">
        <title>Nepenthes gracilis genome sequencing.</title>
        <authorList>
            <person name="Fukushima K."/>
        </authorList>
    </citation>
    <scope>NUCLEOTIDE SEQUENCE</scope>
    <source>
        <strain evidence="14">SING2019-196</strain>
    </source>
</reference>
<keyword evidence="11" id="KW-0460">Magnesium</keyword>
<dbReference type="Gene3D" id="3.40.50.1260">
    <property type="entry name" value="Phosphoglycerate kinase, N-terminal domain"/>
    <property type="match status" value="2"/>
</dbReference>
<dbReference type="GO" id="GO:0006094">
    <property type="term" value="P:gluconeogenesis"/>
    <property type="evidence" value="ECO:0007669"/>
    <property type="project" value="TreeGrafter"/>
</dbReference>
<organism evidence="14 15">
    <name type="scientific">Nepenthes gracilis</name>
    <name type="common">Slender pitcher plant</name>
    <dbReference type="NCBI Taxonomy" id="150966"/>
    <lineage>
        <taxon>Eukaryota</taxon>
        <taxon>Viridiplantae</taxon>
        <taxon>Streptophyta</taxon>
        <taxon>Embryophyta</taxon>
        <taxon>Tracheophyta</taxon>
        <taxon>Spermatophyta</taxon>
        <taxon>Magnoliopsida</taxon>
        <taxon>eudicotyledons</taxon>
        <taxon>Gunneridae</taxon>
        <taxon>Pentapetalae</taxon>
        <taxon>Caryophyllales</taxon>
        <taxon>Nepenthaceae</taxon>
        <taxon>Nepenthes</taxon>
    </lineage>
</organism>
<dbReference type="GO" id="GO:0004618">
    <property type="term" value="F:phosphoglycerate kinase activity"/>
    <property type="evidence" value="ECO:0007669"/>
    <property type="project" value="UniProtKB-EC"/>
</dbReference>
<evidence type="ECO:0000313" key="15">
    <source>
        <dbReference type="Proteomes" id="UP001279734"/>
    </source>
</evidence>
<keyword evidence="6" id="KW-0949">S-adenosyl-L-methionine</keyword>
<dbReference type="PROSITE" id="PS51625">
    <property type="entry name" value="SAM_MT_TRMB"/>
    <property type="match status" value="1"/>
</dbReference>
<evidence type="ECO:0000256" key="13">
    <source>
        <dbReference type="RuleBase" id="RU000696"/>
    </source>
</evidence>
<dbReference type="InterPro" id="IPR029063">
    <property type="entry name" value="SAM-dependent_MTases_sf"/>
</dbReference>
<evidence type="ECO:0000256" key="6">
    <source>
        <dbReference type="ARBA" id="ARBA00022691"/>
    </source>
</evidence>
<accession>A0AAD3XMI0</accession>
<dbReference type="GO" id="GO:0005524">
    <property type="term" value="F:ATP binding"/>
    <property type="evidence" value="ECO:0007669"/>
    <property type="project" value="UniProtKB-KW"/>
</dbReference>
<comment type="cofactor">
    <cofactor evidence="2">
        <name>Mg(2+)</name>
        <dbReference type="ChEBI" id="CHEBI:18420"/>
    </cofactor>
</comment>
<protein>
    <recommendedName>
        <fullName evidence="12">Phosphoglycerate kinase</fullName>
        <ecNumber evidence="12">2.7.2.3</ecNumber>
    </recommendedName>
</protein>
<evidence type="ECO:0000256" key="5">
    <source>
        <dbReference type="ARBA" id="ARBA00022679"/>
    </source>
</evidence>
<dbReference type="PRINTS" id="PR00477">
    <property type="entry name" value="PHGLYCKINASE"/>
</dbReference>
<dbReference type="PANTHER" id="PTHR11406:SF32">
    <property type="entry name" value="PHOSPHOGLYCERATE KINASE"/>
    <property type="match status" value="1"/>
</dbReference>
<proteinExistence type="inferred from homology"/>
<dbReference type="PANTHER" id="PTHR11406">
    <property type="entry name" value="PHOSPHOGLYCERATE KINASE"/>
    <property type="match status" value="1"/>
</dbReference>
<evidence type="ECO:0000256" key="11">
    <source>
        <dbReference type="ARBA" id="ARBA00022842"/>
    </source>
</evidence>
<evidence type="ECO:0000256" key="2">
    <source>
        <dbReference type="ARBA" id="ARBA00001946"/>
    </source>
</evidence>
<evidence type="ECO:0000256" key="8">
    <source>
        <dbReference type="ARBA" id="ARBA00022741"/>
    </source>
</evidence>
<dbReference type="SUPFAM" id="SSF53748">
    <property type="entry name" value="Phosphoglycerate kinase"/>
    <property type="match status" value="1"/>
</dbReference>
<keyword evidence="5 12" id="KW-0808">Transferase</keyword>
<dbReference type="AlphaFoldDB" id="A0AAD3XMI0"/>